<dbReference type="EMBL" id="FNES01000007">
    <property type="protein sequence ID" value="SDJ73887.1"/>
    <property type="molecule type" value="Genomic_DNA"/>
</dbReference>
<dbReference type="STRING" id="376427.SAMN04487954_107171"/>
<keyword evidence="4" id="KW-1185">Reference proteome</keyword>
<accession>A0A1G8W708</accession>
<dbReference type="InterPro" id="IPR034660">
    <property type="entry name" value="DinB/YfiT-like"/>
</dbReference>
<evidence type="ECO:0000313" key="3">
    <source>
        <dbReference type="EMBL" id="SDJ73887.1"/>
    </source>
</evidence>
<comment type="similarity">
    <text evidence="1">Belongs to the DinB family.</text>
</comment>
<dbReference type="PANTHER" id="PTHR39473:SF1">
    <property type="entry name" value="DINB-LIKE DOMAIN-CONTAINING PROTEIN"/>
    <property type="match status" value="1"/>
</dbReference>
<dbReference type="RefSeq" id="WP_176761508.1">
    <property type="nucleotide sequence ID" value="NZ_FNES01000007.1"/>
</dbReference>
<gene>
    <name evidence="3" type="ORF">SAMN04487954_107171</name>
</gene>
<dbReference type="Proteomes" id="UP000198525">
    <property type="component" value="Unassembled WGS sequence"/>
</dbReference>
<organism evidence="3 4">
    <name type="scientific">Billgrantia gudaonensis</name>
    <dbReference type="NCBI Taxonomy" id="376427"/>
    <lineage>
        <taxon>Bacteria</taxon>
        <taxon>Pseudomonadati</taxon>
        <taxon>Pseudomonadota</taxon>
        <taxon>Gammaproteobacteria</taxon>
        <taxon>Oceanospirillales</taxon>
        <taxon>Halomonadaceae</taxon>
        <taxon>Billgrantia</taxon>
    </lineage>
</organism>
<name>A0A1G8W708_9GAMM</name>
<dbReference type="Pfam" id="PF05163">
    <property type="entry name" value="DinB"/>
    <property type="match status" value="1"/>
</dbReference>
<reference evidence="3 4" key="1">
    <citation type="submission" date="2016-10" db="EMBL/GenBank/DDBJ databases">
        <authorList>
            <person name="de Groot N.N."/>
        </authorList>
    </citation>
    <scope>NUCLEOTIDE SEQUENCE [LARGE SCALE GENOMIC DNA]</scope>
    <source>
        <strain evidence="3 4">CGMCC 1.6133</strain>
    </source>
</reference>
<keyword evidence="2" id="KW-0479">Metal-binding</keyword>
<evidence type="ECO:0000256" key="1">
    <source>
        <dbReference type="ARBA" id="ARBA00008635"/>
    </source>
</evidence>
<evidence type="ECO:0000313" key="4">
    <source>
        <dbReference type="Proteomes" id="UP000198525"/>
    </source>
</evidence>
<dbReference type="AlphaFoldDB" id="A0A1G8W708"/>
<dbReference type="SUPFAM" id="SSF109854">
    <property type="entry name" value="DinB/YfiT-like putative metalloenzymes"/>
    <property type="match status" value="1"/>
</dbReference>
<dbReference type="InterPro" id="IPR007837">
    <property type="entry name" value="DinB"/>
</dbReference>
<dbReference type="Gene3D" id="1.20.120.450">
    <property type="entry name" value="dinb family like domain"/>
    <property type="match status" value="1"/>
</dbReference>
<protein>
    <submittedName>
        <fullName evidence="3">Uncharacterized damage-inducible protein DinB (Forms a four-helix bundle)</fullName>
    </submittedName>
</protein>
<proteinExistence type="inferred from homology"/>
<sequence length="190" mass="21027">MPVSNASPAPAVAWLIDENRQALSQLCELVARLDAEDYALPAGADGRHTLGKHVRHIIDHYEALLAGRAVGNVLDYERRRREADLEGSPRLAVRRIEAIMAGLTELADADIDQAWSLRYPVDTQRLDLEMTTSLGRELAFLTSHTVHHMAIIGLLAEQRGHALPEAFGVHPSTLRHWQRQTSSWSCVSGA</sequence>
<dbReference type="PANTHER" id="PTHR39473">
    <property type="match status" value="1"/>
</dbReference>
<evidence type="ECO:0000256" key="2">
    <source>
        <dbReference type="ARBA" id="ARBA00022723"/>
    </source>
</evidence>